<feature type="transmembrane region" description="Helical" evidence="6">
    <location>
        <begin position="620"/>
        <end position="636"/>
    </location>
</feature>
<feature type="transmembrane region" description="Helical" evidence="6">
    <location>
        <begin position="702"/>
        <end position="726"/>
    </location>
</feature>
<dbReference type="SUPFAM" id="SSF82866">
    <property type="entry name" value="Multidrug efflux transporter AcrB transmembrane domain"/>
    <property type="match status" value="2"/>
</dbReference>
<dbReference type="PANTHER" id="PTHR33406">
    <property type="entry name" value="MEMBRANE PROTEIN MJ1562-RELATED"/>
    <property type="match status" value="1"/>
</dbReference>
<evidence type="ECO:0000313" key="8">
    <source>
        <dbReference type="EMBL" id="TWT38751.1"/>
    </source>
</evidence>
<feature type="transmembrane region" description="Helical" evidence="6">
    <location>
        <begin position="217"/>
        <end position="237"/>
    </location>
</feature>
<keyword evidence="2" id="KW-1003">Cell membrane</keyword>
<feature type="transmembrane region" description="Helical" evidence="6">
    <location>
        <begin position="244"/>
        <end position="264"/>
    </location>
</feature>
<feature type="transmembrane region" description="Helical" evidence="6">
    <location>
        <begin position="674"/>
        <end position="690"/>
    </location>
</feature>
<feature type="domain" description="SSD" evidence="7">
    <location>
        <begin position="214"/>
        <end position="338"/>
    </location>
</feature>
<evidence type="ECO:0000259" key="7">
    <source>
        <dbReference type="PROSITE" id="PS50156"/>
    </source>
</evidence>
<dbReference type="GO" id="GO:0005886">
    <property type="term" value="C:plasma membrane"/>
    <property type="evidence" value="ECO:0007669"/>
    <property type="project" value="UniProtKB-SubCell"/>
</dbReference>
<evidence type="ECO:0000256" key="3">
    <source>
        <dbReference type="ARBA" id="ARBA00022692"/>
    </source>
</evidence>
<organism evidence="8 9">
    <name type="scientific">Blastopirellula retiformator</name>
    <dbReference type="NCBI Taxonomy" id="2527970"/>
    <lineage>
        <taxon>Bacteria</taxon>
        <taxon>Pseudomonadati</taxon>
        <taxon>Planctomycetota</taxon>
        <taxon>Planctomycetia</taxon>
        <taxon>Pirellulales</taxon>
        <taxon>Pirellulaceae</taxon>
        <taxon>Blastopirellula</taxon>
    </lineage>
</organism>
<protein>
    <submittedName>
        <fullName evidence="8">MMPL family protein</fullName>
    </submittedName>
</protein>
<sequence>MSEDNGRTGSVKLVAVVLVQLLIGAGISLIGILQIKTNIEDVMQWLPDHSEERDLYEELVAQFGVDDFLVATWDGCTVEDPRLTLVQRRLQQEDDLGLIARTVSGGDLIEDAAAYEDADAIRERFQAFFFGEQDQTCIAIILTKKGMTSRLKSVEFVNETVRAGVGPDATDVLVVGYPAISAEGDRLIRKNLVEALLPCCLLATVAAWFFLRDLRLVTVIFLTSGIAAGNSIAFVTLTGHMWGGLTSAIPALTFILTVSGTLHLVNYARGADQEQIATTALRLGWKPCLFSALTTAVSMLSLSHSEYQAIREFGFFCAVGVVTSVFWQLAFAPWALQLIADAIAIPRAGMSLVHMHDWTASHPRIVFGAFMATLAVTAGGLLRLQSGLKVEEMFGTHNTVIQEVAQFEEKIGPIDQTELLIVFADPKPAEFAERAAAMRRLQMVLERLPEVDATLSAAAWLPPEPQRRGFAGVSARVVYRRRLAEMRQPLVETSYLSLGTTEAEAESETWRVSIRFPLGDNVDFFALRDVVGQVAQAELADSFSPGEFQIRQTGVGLLYHVAQSKLMADLFYNYLLAFAVICPLMILVLRSLTLGVLSMIPNCFPAICLYGAIGLYGQPIDIGIAIAGCIALGIAVDDTTHFMLRTEEISSRGGKTGKIKYSAIRTAYSQCSRAMLATTLIAAVGLAAFLNQTLLVMARFSLVLILSLAIALVCDLLLLPALLYTFPVTDRDSPGDQGQASFPATSDGD</sequence>
<keyword evidence="9" id="KW-1185">Reference proteome</keyword>
<evidence type="ECO:0000256" key="2">
    <source>
        <dbReference type="ARBA" id="ARBA00022475"/>
    </source>
</evidence>
<dbReference type="EMBL" id="SJPF01000001">
    <property type="protein sequence ID" value="TWT38751.1"/>
    <property type="molecule type" value="Genomic_DNA"/>
</dbReference>
<keyword evidence="4 6" id="KW-1133">Transmembrane helix</keyword>
<evidence type="ECO:0000256" key="6">
    <source>
        <dbReference type="SAM" id="Phobius"/>
    </source>
</evidence>
<dbReference type="Pfam" id="PF03176">
    <property type="entry name" value="MMPL"/>
    <property type="match status" value="2"/>
</dbReference>
<dbReference type="PANTHER" id="PTHR33406:SF12">
    <property type="entry name" value="BLR2997 PROTEIN"/>
    <property type="match status" value="1"/>
</dbReference>
<evidence type="ECO:0000256" key="4">
    <source>
        <dbReference type="ARBA" id="ARBA00022989"/>
    </source>
</evidence>
<accession>A0A5C5VL27</accession>
<dbReference type="AlphaFoldDB" id="A0A5C5VL27"/>
<dbReference type="PROSITE" id="PS50156">
    <property type="entry name" value="SSD"/>
    <property type="match status" value="1"/>
</dbReference>
<dbReference type="Gene3D" id="1.20.1640.10">
    <property type="entry name" value="Multidrug efflux transporter AcrB transmembrane domain"/>
    <property type="match status" value="2"/>
</dbReference>
<proteinExistence type="predicted"/>
<feature type="transmembrane region" description="Helical" evidence="6">
    <location>
        <begin position="12"/>
        <end position="33"/>
    </location>
</feature>
<dbReference type="InterPro" id="IPR000731">
    <property type="entry name" value="SSD"/>
</dbReference>
<evidence type="ECO:0000313" key="9">
    <source>
        <dbReference type="Proteomes" id="UP000318878"/>
    </source>
</evidence>
<comment type="caution">
    <text evidence="8">The sequence shown here is derived from an EMBL/GenBank/DDBJ whole genome shotgun (WGS) entry which is preliminary data.</text>
</comment>
<dbReference type="InterPro" id="IPR004869">
    <property type="entry name" value="MMPL_dom"/>
</dbReference>
<feature type="transmembrane region" description="Helical" evidence="6">
    <location>
        <begin position="192"/>
        <end position="211"/>
    </location>
</feature>
<evidence type="ECO:0000256" key="5">
    <source>
        <dbReference type="ARBA" id="ARBA00023136"/>
    </source>
</evidence>
<feature type="transmembrane region" description="Helical" evidence="6">
    <location>
        <begin position="365"/>
        <end position="384"/>
    </location>
</feature>
<reference evidence="8 9" key="1">
    <citation type="submission" date="2019-02" db="EMBL/GenBank/DDBJ databases">
        <title>Deep-cultivation of Planctomycetes and their phenomic and genomic characterization uncovers novel biology.</title>
        <authorList>
            <person name="Wiegand S."/>
            <person name="Jogler M."/>
            <person name="Boedeker C."/>
            <person name="Pinto D."/>
            <person name="Vollmers J."/>
            <person name="Rivas-Marin E."/>
            <person name="Kohn T."/>
            <person name="Peeters S.H."/>
            <person name="Heuer A."/>
            <person name="Rast P."/>
            <person name="Oberbeckmann S."/>
            <person name="Bunk B."/>
            <person name="Jeske O."/>
            <person name="Meyerdierks A."/>
            <person name="Storesund J.E."/>
            <person name="Kallscheuer N."/>
            <person name="Luecker S."/>
            <person name="Lage O.M."/>
            <person name="Pohl T."/>
            <person name="Merkel B.J."/>
            <person name="Hornburger P."/>
            <person name="Mueller R.-W."/>
            <person name="Bruemmer F."/>
            <person name="Labrenz M."/>
            <person name="Spormann A.M."/>
            <person name="Op Den Camp H."/>
            <person name="Overmann J."/>
            <person name="Amann R."/>
            <person name="Jetten M.S.M."/>
            <person name="Mascher T."/>
            <person name="Medema M.H."/>
            <person name="Devos D.P."/>
            <person name="Kaster A.-K."/>
            <person name="Ovreas L."/>
            <person name="Rohde M."/>
            <person name="Galperin M.Y."/>
            <person name="Jogler C."/>
        </authorList>
    </citation>
    <scope>NUCLEOTIDE SEQUENCE [LARGE SCALE GENOMIC DNA]</scope>
    <source>
        <strain evidence="8 9">Enr8</strain>
    </source>
</reference>
<feature type="transmembrane region" description="Helical" evidence="6">
    <location>
        <begin position="315"/>
        <end position="345"/>
    </location>
</feature>
<feature type="transmembrane region" description="Helical" evidence="6">
    <location>
        <begin position="570"/>
        <end position="589"/>
    </location>
</feature>
<dbReference type="InterPro" id="IPR050545">
    <property type="entry name" value="Mycobact_MmpL"/>
</dbReference>
<dbReference type="RefSeq" id="WP_186767386.1">
    <property type="nucleotide sequence ID" value="NZ_SJPF01000001.1"/>
</dbReference>
<comment type="subcellular location">
    <subcellularLocation>
        <location evidence="1">Cell membrane</location>
        <topology evidence="1">Multi-pass membrane protein</topology>
    </subcellularLocation>
</comment>
<name>A0A5C5VL27_9BACT</name>
<keyword evidence="3 6" id="KW-0812">Transmembrane</keyword>
<evidence type="ECO:0000256" key="1">
    <source>
        <dbReference type="ARBA" id="ARBA00004651"/>
    </source>
</evidence>
<keyword evidence="5 6" id="KW-0472">Membrane</keyword>
<gene>
    <name evidence="8" type="ORF">Enr8_04450</name>
</gene>
<dbReference type="Proteomes" id="UP000318878">
    <property type="component" value="Unassembled WGS sequence"/>
</dbReference>